<dbReference type="PRINTS" id="PR00080">
    <property type="entry name" value="SDRFAMILY"/>
</dbReference>
<dbReference type="GO" id="GO:0016020">
    <property type="term" value="C:membrane"/>
    <property type="evidence" value="ECO:0007669"/>
    <property type="project" value="TreeGrafter"/>
</dbReference>
<dbReference type="PANTHER" id="PTHR44196:SF1">
    <property type="entry name" value="DEHYDROGENASE_REDUCTASE SDR FAMILY MEMBER 7B"/>
    <property type="match status" value="1"/>
</dbReference>
<reference evidence="7" key="2">
    <citation type="journal article" date="2019" name="Int. J. Syst. Evol. Microbiol.">
        <title>The Global Catalogue of Microorganisms (GCM) 10K type strain sequencing project: providing services to taxonomists for standard genome sequencing and annotation.</title>
        <authorList>
            <consortium name="The Broad Institute Genomics Platform"/>
            <consortium name="The Broad Institute Genome Sequencing Center for Infectious Disease"/>
            <person name="Wu L."/>
            <person name="Ma J."/>
        </authorList>
    </citation>
    <scope>NUCLEOTIDE SEQUENCE [LARGE SCALE GENOMIC DNA]</scope>
    <source>
        <strain evidence="7">CGMCC 1.18437</strain>
    </source>
</reference>
<organism evidence="5 6">
    <name type="scientific">Deinococcus metalli</name>
    <dbReference type="NCBI Taxonomy" id="1141878"/>
    <lineage>
        <taxon>Bacteria</taxon>
        <taxon>Thermotogati</taxon>
        <taxon>Deinococcota</taxon>
        <taxon>Deinococci</taxon>
        <taxon>Deinococcales</taxon>
        <taxon>Deinococcaceae</taxon>
        <taxon>Deinococcus</taxon>
    </lineage>
</organism>
<evidence type="ECO:0000313" key="6">
    <source>
        <dbReference type="Proteomes" id="UP000539473"/>
    </source>
</evidence>
<reference evidence="4" key="4">
    <citation type="submission" date="2024-05" db="EMBL/GenBank/DDBJ databases">
        <authorList>
            <person name="Sun Q."/>
            <person name="Zhou Y."/>
        </authorList>
    </citation>
    <scope>NUCLEOTIDE SEQUENCE</scope>
    <source>
        <strain evidence="4">CGMCC 1.18437</strain>
    </source>
</reference>
<dbReference type="PRINTS" id="PR00081">
    <property type="entry name" value="GDHRDH"/>
</dbReference>
<dbReference type="RefSeq" id="WP_184110019.1">
    <property type="nucleotide sequence ID" value="NZ_BNAJ01000002.1"/>
</dbReference>
<dbReference type="SUPFAM" id="SSF51735">
    <property type="entry name" value="NAD(P)-binding Rossmann-fold domains"/>
    <property type="match status" value="1"/>
</dbReference>
<name>A0A7W8KCM9_9DEIO</name>
<keyword evidence="7" id="KW-1185">Reference proteome</keyword>
<evidence type="ECO:0000313" key="7">
    <source>
        <dbReference type="Proteomes" id="UP000619376"/>
    </source>
</evidence>
<dbReference type="InterPro" id="IPR020904">
    <property type="entry name" value="Sc_DH/Rdtase_CS"/>
</dbReference>
<evidence type="ECO:0000313" key="5">
    <source>
        <dbReference type="EMBL" id="MBB5375752.1"/>
    </source>
</evidence>
<dbReference type="InterPro" id="IPR036291">
    <property type="entry name" value="NAD(P)-bd_dom_sf"/>
</dbReference>
<dbReference type="PROSITE" id="PS00061">
    <property type="entry name" value="ADH_SHORT"/>
    <property type="match status" value="1"/>
</dbReference>
<dbReference type="EMBL" id="BNAJ01000002">
    <property type="protein sequence ID" value="GHF37324.1"/>
    <property type="molecule type" value="Genomic_DNA"/>
</dbReference>
<comment type="similarity">
    <text evidence="1 3">Belongs to the short-chain dehydrogenases/reductases (SDR) family.</text>
</comment>
<evidence type="ECO:0000256" key="1">
    <source>
        <dbReference type="ARBA" id="ARBA00006484"/>
    </source>
</evidence>
<comment type="caution">
    <text evidence="5">The sequence shown here is derived from an EMBL/GenBank/DDBJ whole genome shotgun (WGS) entry which is preliminary data.</text>
</comment>
<dbReference type="GO" id="GO:0016491">
    <property type="term" value="F:oxidoreductase activity"/>
    <property type="evidence" value="ECO:0007669"/>
    <property type="project" value="UniProtKB-KW"/>
</dbReference>
<sequence>MNLTGNTILITGGNSGIGQGLAAAFHALGNRVIITGRRQDTLDATVAAHPGMTAVVLDVADADAVQRVAAQLVRDHPDLNAVIHNAGIMSEEDVKAGAVDAAEAHVATNLLGPIRLNAALLPHLLAQPRATVMTVTSGLAFVPLALNPTYSATKAAIHSYTQSLRYQLADTAVQVIELAPPYVRTGLQGERQATDPNAMPLDEFVAEVMQILQDQPDVTEVLVQRVHAQRYAERSGQYDAFFQRMNDMLRAARHG</sequence>
<accession>A0A7W8KCM9</accession>
<dbReference type="Gene3D" id="3.40.50.720">
    <property type="entry name" value="NAD(P)-binding Rossmann-like Domain"/>
    <property type="match status" value="1"/>
</dbReference>
<reference evidence="4" key="1">
    <citation type="journal article" date="2014" name="Int. J. Syst. Evol. Microbiol.">
        <title>Complete genome of a new Firmicutes species belonging to the dominant human colonic microbiota ('Ruminococcus bicirculans') reveals two chromosomes and a selective capacity to utilize plant glucans.</title>
        <authorList>
            <consortium name="NISC Comparative Sequencing Program"/>
            <person name="Wegmann U."/>
            <person name="Louis P."/>
            <person name="Goesmann A."/>
            <person name="Henrissat B."/>
            <person name="Duncan S.H."/>
            <person name="Flint H.J."/>
        </authorList>
    </citation>
    <scope>NUCLEOTIDE SEQUENCE</scope>
    <source>
        <strain evidence="4">CGMCC 1.18437</strain>
    </source>
</reference>
<reference evidence="5 6" key="3">
    <citation type="submission" date="2020-08" db="EMBL/GenBank/DDBJ databases">
        <title>Genomic Encyclopedia of Type Strains, Phase IV (KMG-IV): sequencing the most valuable type-strain genomes for metagenomic binning, comparative biology and taxonomic classification.</title>
        <authorList>
            <person name="Goeker M."/>
        </authorList>
    </citation>
    <scope>NUCLEOTIDE SEQUENCE [LARGE SCALE GENOMIC DNA]</scope>
    <source>
        <strain evidence="5 6">DSM 27521</strain>
    </source>
</reference>
<keyword evidence="2 5" id="KW-0560">Oxidoreductase</keyword>
<dbReference type="InterPro" id="IPR002347">
    <property type="entry name" value="SDR_fam"/>
</dbReference>
<evidence type="ECO:0000256" key="3">
    <source>
        <dbReference type="RuleBase" id="RU000363"/>
    </source>
</evidence>
<dbReference type="EMBL" id="JACHFK010000002">
    <property type="protein sequence ID" value="MBB5375752.1"/>
    <property type="molecule type" value="Genomic_DNA"/>
</dbReference>
<gene>
    <name evidence="4" type="ORF">GCM10017781_12500</name>
    <name evidence="5" type="ORF">HNQ07_001209</name>
</gene>
<dbReference type="EC" id="1.-.-.-" evidence="5"/>
<protein>
    <submittedName>
        <fullName evidence="4 5">Oxidoreductase</fullName>
        <ecNumber evidence="5">1.-.-.-</ecNumber>
    </submittedName>
</protein>
<dbReference type="AlphaFoldDB" id="A0A7W8KCM9"/>
<evidence type="ECO:0000256" key="2">
    <source>
        <dbReference type="ARBA" id="ARBA00023002"/>
    </source>
</evidence>
<proteinExistence type="inferred from homology"/>
<dbReference type="Proteomes" id="UP000539473">
    <property type="component" value="Unassembled WGS sequence"/>
</dbReference>
<dbReference type="PANTHER" id="PTHR44196">
    <property type="entry name" value="DEHYDROGENASE/REDUCTASE SDR FAMILY MEMBER 7B"/>
    <property type="match status" value="1"/>
</dbReference>
<evidence type="ECO:0000313" key="4">
    <source>
        <dbReference type="EMBL" id="GHF37324.1"/>
    </source>
</evidence>
<dbReference type="Proteomes" id="UP000619376">
    <property type="component" value="Unassembled WGS sequence"/>
</dbReference>
<dbReference type="Pfam" id="PF00106">
    <property type="entry name" value="adh_short"/>
    <property type="match status" value="1"/>
</dbReference>